<dbReference type="KEGG" id="theu:HPC62_00645"/>
<name>A0A6M8B9T4_9CYAN</name>
<evidence type="ECO:0000313" key="2">
    <source>
        <dbReference type="Proteomes" id="UP000505210"/>
    </source>
</evidence>
<accession>A0A6M8B9T4</accession>
<reference evidence="1 2" key="1">
    <citation type="submission" date="2020-05" db="EMBL/GenBank/DDBJ databases">
        <title>Complete genome sequence of of a novel Thermoleptolyngbya strain isolated from hot springs of Ganzi, Sichuan China.</title>
        <authorList>
            <person name="Tang J."/>
            <person name="Daroch M."/>
            <person name="Li L."/>
            <person name="Waleron K."/>
            <person name="Waleron M."/>
            <person name="Waleron M."/>
        </authorList>
    </citation>
    <scope>NUCLEOTIDE SEQUENCE [LARGE SCALE GENOMIC DNA]</scope>
    <source>
        <strain evidence="1 2">PKUAC-SCTA183</strain>
    </source>
</reference>
<dbReference type="EMBL" id="CP053661">
    <property type="protein sequence ID" value="QKD80876.1"/>
    <property type="molecule type" value="Genomic_DNA"/>
</dbReference>
<dbReference type="Pfam" id="PF12974">
    <property type="entry name" value="Phosphonate-bd"/>
    <property type="match status" value="1"/>
</dbReference>
<organism evidence="1 2">
    <name type="scientific">Thermoleptolyngbya sichuanensis A183</name>
    <dbReference type="NCBI Taxonomy" id="2737172"/>
    <lineage>
        <taxon>Bacteria</taxon>
        <taxon>Bacillati</taxon>
        <taxon>Cyanobacteriota</taxon>
        <taxon>Cyanophyceae</taxon>
        <taxon>Oculatellales</taxon>
        <taxon>Oculatellaceae</taxon>
        <taxon>Thermoleptolyngbya</taxon>
        <taxon>Thermoleptolyngbya sichuanensis</taxon>
    </lineage>
</organism>
<sequence>MDHRPDQSGTGLLKFTSCMADNTLPVMAEIAAYAERKLELPTEFIDQIPWQQREERFDRGEIQVCWICGLPYVQKVDQPNPQIELLAAPVMRGDRYQNRPIYFSDVVVRRDRPFQQFTDLRGARWAYNEPRSHSGYILTRYHLAMLEERSGFFGSVVESGAHQNSLQQILSGDVDASAIDSTVLEHALREDSSLQRQIRVIDTLGPSPSPPWLVSTTVPAALRTRLRSLLVQMADEPEGEEVLARGGLARFVLVGDRDYDPIRHMQQIAAAVSLSGSEA</sequence>
<protein>
    <submittedName>
        <fullName evidence="1">PhnD/SsuA/transferrin family substrate-binding protein</fullName>
    </submittedName>
</protein>
<proteinExistence type="predicted"/>
<dbReference type="SUPFAM" id="SSF53850">
    <property type="entry name" value="Periplasmic binding protein-like II"/>
    <property type="match status" value="1"/>
</dbReference>
<dbReference type="PANTHER" id="PTHR35841:SF1">
    <property type="entry name" value="PHOSPHONATES-BINDING PERIPLASMIC PROTEIN"/>
    <property type="match status" value="1"/>
</dbReference>
<evidence type="ECO:0000313" key="1">
    <source>
        <dbReference type="EMBL" id="QKD80876.1"/>
    </source>
</evidence>
<dbReference type="PANTHER" id="PTHR35841">
    <property type="entry name" value="PHOSPHONATES-BINDING PERIPLASMIC PROTEIN"/>
    <property type="match status" value="1"/>
</dbReference>
<keyword evidence="2" id="KW-1185">Reference proteome</keyword>
<gene>
    <name evidence="1" type="ORF">HPC62_00645</name>
</gene>
<dbReference type="AlphaFoldDB" id="A0A6M8B9T4"/>
<dbReference type="Gene3D" id="3.40.190.10">
    <property type="entry name" value="Periplasmic binding protein-like II"/>
    <property type="match status" value="2"/>
</dbReference>
<dbReference type="Proteomes" id="UP000505210">
    <property type="component" value="Chromosome"/>
</dbReference>